<evidence type="ECO:0000259" key="1">
    <source>
        <dbReference type="Pfam" id="PF13406"/>
    </source>
</evidence>
<dbReference type="EMBL" id="AP022839">
    <property type="protein sequence ID" value="BCA97080.1"/>
    <property type="molecule type" value="Genomic_DNA"/>
</dbReference>
<evidence type="ECO:0000313" key="3">
    <source>
        <dbReference type="Proteomes" id="UP000502894"/>
    </source>
</evidence>
<dbReference type="InterPro" id="IPR043426">
    <property type="entry name" value="MltB-like"/>
</dbReference>
<dbReference type="KEGG" id="lant:TUM19329_34410"/>
<dbReference type="Pfam" id="PF13406">
    <property type="entry name" value="SLT_2"/>
    <property type="match status" value="1"/>
</dbReference>
<dbReference type="Gene3D" id="1.10.8.350">
    <property type="entry name" value="Bacterial muramidase"/>
    <property type="match status" value="1"/>
</dbReference>
<feature type="domain" description="Transglycosylase SLT" evidence="1">
    <location>
        <begin position="43"/>
        <end position="333"/>
    </location>
</feature>
<dbReference type="PANTHER" id="PTHR30163:SF8">
    <property type="entry name" value="LYTIC MUREIN TRANSGLYCOSYLASE"/>
    <property type="match status" value="1"/>
</dbReference>
<protein>
    <submittedName>
        <fullName evidence="2">Lytic transglycosylase</fullName>
    </submittedName>
</protein>
<evidence type="ECO:0000313" key="2">
    <source>
        <dbReference type="EMBL" id="BCA97080.1"/>
    </source>
</evidence>
<dbReference type="PANTHER" id="PTHR30163">
    <property type="entry name" value="MEMBRANE-BOUND LYTIC MUREIN TRANSGLYCOSYLASE B"/>
    <property type="match status" value="1"/>
</dbReference>
<dbReference type="NCBIfam" id="TIGR02283">
    <property type="entry name" value="MltB_2"/>
    <property type="match status" value="1"/>
</dbReference>
<dbReference type="InterPro" id="IPR023346">
    <property type="entry name" value="Lysozyme-like_dom_sf"/>
</dbReference>
<dbReference type="SUPFAM" id="SSF53955">
    <property type="entry name" value="Lysozyme-like"/>
    <property type="match status" value="1"/>
</dbReference>
<dbReference type="GO" id="GO:0008933">
    <property type="term" value="F:peptidoglycan lytic transglycosylase activity"/>
    <property type="evidence" value="ECO:0007669"/>
    <property type="project" value="TreeGrafter"/>
</dbReference>
<proteinExistence type="predicted"/>
<keyword evidence="3" id="KW-1185">Reference proteome</keyword>
<dbReference type="FunFam" id="1.10.8.350:FF:000001">
    <property type="entry name" value="Lytic murein transglycosylase B"/>
    <property type="match status" value="1"/>
</dbReference>
<dbReference type="Proteomes" id="UP000502894">
    <property type="component" value="Chromosome"/>
</dbReference>
<gene>
    <name evidence="2" type="ORF">TUM19329_34410</name>
</gene>
<dbReference type="AlphaFoldDB" id="A0A6F8TA88"/>
<dbReference type="InterPro" id="IPR031304">
    <property type="entry name" value="SLT_2"/>
</dbReference>
<dbReference type="GO" id="GO:0009253">
    <property type="term" value="P:peptidoglycan catabolic process"/>
    <property type="evidence" value="ECO:0007669"/>
    <property type="project" value="TreeGrafter"/>
</dbReference>
<dbReference type="CDD" id="cd13399">
    <property type="entry name" value="Slt35-like"/>
    <property type="match status" value="1"/>
</dbReference>
<organism evidence="2 3">
    <name type="scientific">Legionella antarctica</name>
    <dbReference type="NCBI Taxonomy" id="2708020"/>
    <lineage>
        <taxon>Bacteria</taxon>
        <taxon>Pseudomonadati</taxon>
        <taxon>Pseudomonadota</taxon>
        <taxon>Gammaproteobacteria</taxon>
        <taxon>Legionellales</taxon>
        <taxon>Legionellaceae</taxon>
        <taxon>Legionella</taxon>
    </lineage>
</organism>
<name>A0A6F8TA88_9GAMM</name>
<dbReference type="InterPro" id="IPR011970">
    <property type="entry name" value="MltB_2"/>
</dbReference>
<reference evidence="2" key="1">
    <citation type="journal article" date="2020" name="Microbiol. Resour. Announc.">
        <title>Complete Genome Sequence of Novel Psychrotolerant Legionella Strain TUM19329, Isolated from Antarctic Lake Sediment.</title>
        <authorList>
            <person name="Shimada S."/>
            <person name="Nakai R."/>
            <person name="Aoki K."/>
            <person name="Shimoeda N."/>
            <person name="Ohno G."/>
            <person name="Miyazaki Y."/>
            <person name="Kudoh S."/>
            <person name="Imura S."/>
            <person name="Watanabe K."/>
            <person name="Ishii Y."/>
            <person name="Tateda K."/>
        </authorList>
    </citation>
    <scope>NUCLEOTIDE SEQUENCE [LARGE SCALE GENOMIC DNA]</scope>
    <source>
        <strain evidence="2">TUM19329</strain>
    </source>
</reference>
<accession>A0A6F8TA88</accession>
<sequence length="339" mass="39034">MEISRHEMLPDKNKKQGRAMKKWGLAILALMLVQHVAFANQNWNQWVAGVREEALQQGIPPRLFDEAFAGIHEPSRQIKGFMHSQPEHRLTFLKYRTTRADNYRIVIGRKEYKRNRQLLEEIAQQYGVNPCFIVSFWGMETSYGSFMGSFPVIKALATLAYDSKRKEFFRKELFIALRILKEGHVSLQDFKGEWAGASGQPQFLPSSWVRYAVDYDGDGRKDIWKSKPDVFASIANYMKQNGWQTGEPWAIQVKLPAKFDMKMEGKNIIKPVREWDALGVRTESGEPLPYQNLQASVVKPLGGPTFLAFPNYKMILRYNNSIYYAGAIGYMADKICQTK</sequence>
<dbReference type="Gene3D" id="1.10.530.10">
    <property type="match status" value="1"/>
</dbReference>